<organism evidence="2 3">
    <name type="scientific">Candidatus Terrybacteria bacterium RIFCSPHIGHO2_01_FULL_43_35</name>
    <dbReference type="NCBI Taxonomy" id="1802361"/>
    <lineage>
        <taxon>Bacteria</taxon>
        <taxon>Candidatus Terryibacteriota</taxon>
    </lineage>
</organism>
<proteinExistence type="predicted"/>
<accession>A0A1G2PCA8</accession>
<dbReference type="AlphaFoldDB" id="A0A1G2PCA8"/>
<name>A0A1G2PCA8_9BACT</name>
<comment type="caution">
    <text evidence="2">The sequence shown here is derived from an EMBL/GenBank/DDBJ whole genome shotgun (WGS) entry which is preliminary data.</text>
</comment>
<dbReference type="Proteomes" id="UP000178869">
    <property type="component" value="Unassembled WGS sequence"/>
</dbReference>
<protein>
    <submittedName>
        <fullName evidence="2">Uncharacterized protein</fullName>
    </submittedName>
</protein>
<reference evidence="2 3" key="1">
    <citation type="journal article" date="2016" name="Nat. Commun.">
        <title>Thousands of microbial genomes shed light on interconnected biogeochemical processes in an aquifer system.</title>
        <authorList>
            <person name="Anantharaman K."/>
            <person name="Brown C.T."/>
            <person name="Hug L.A."/>
            <person name="Sharon I."/>
            <person name="Castelle C.J."/>
            <person name="Probst A.J."/>
            <person name="Thomas B.C."/>
            <person name="Singh A."/>
            <person name="Wilkins M.J."/>
            <person name="Karaoz U."/>
            <person name="Brodie E.L."/>
            <person name="Williams K.H."/>
            <person name="Hubbard S.S."/>
            <person name="Banfield J.F."/>
        </authorList>
    </citation>
    <scope>NUCLEOTIDE SEQUENCE [LARGE SCALE GENOMIC DNA]</scope>
</reference>
<evidence type="ECO:0000313" key="2">
    <source>
        <dbReference type="EMBL" id="OHA45964.1"/>
    </source>
</evidence>
<sequence>MGAAAAEEMQAHRDAANKSITSIKQIITKDDSPMLGVAVLDVEGDFGRPDNRRTFKGTVALESTSEGVTLRAVAGPLASRLNDYNPETGESTTLVGTFWPRGEKIHPKVWHLRDQGSASTADSDSGQTRMNDSYVSTSEDFEVESPLAKLADLKGSSRRGQSKRTETPKRNPRRRKNQVVDKE</sequence>
<evidence type="ECO:0000313" key="3">
    <source>
        <dbReference type="Proteomes" id="UP000178869"/>
    </source>
</evidence>
<feature type="region of interest" description="Disordered" evidence="1">
    <location>
        <begin position="110"/>
        <end position="183"/>
    </location>
</feature>
<gene>
    <name evidence="2" type="ORF">A2828_00885</name>
</gene>
<evidence type="ECO:0000256" key="1">
    <source>
        <dbReference type="SAM" id="MobiDB-lite"/>
    </source>
</evidence>
<feature type="compositionally biased region" description="Polar residues" evidence="1">
    <location>
        <begin position="116"/>
        <end position="138"/>
    </location>
</feature>
<dbReference type="EMBL" id="MHSR01000024">
    <property type="protein sequence ID" value="OHA45964.1"/>
    <property type="molecule type" value="Genomic_DNA"/>
</dbReference>